<organism evidence="4 5">
    <name type="scientific">Zestosphaera tikiterensis</name>
    <dbReference type="NCBI Taxonomy" id="1973259"/>
    <lineage>
        <taxon>Archaea</taxon>
        <taxon>Thermoproteota</taxon>
        <taxon>Thermoprotei</taxon>
        <taxon>Desulfurococcales</taxon>
        <taxon>Desulfurococcaceae</taxon>
        <taxon>Zestosphaera</taxon>
    </lineage>
</organism>
<reference evidence="4 5" key="1">
    <citation type="journal article" date="2018" name="Syst. Appl. Microbiol.">
        <title>A new symbiotic nanoarchaeote (Candidatus Nanoclepta minutus) and its host (Zestosphaera tikiterensis gen. nov., sp. nov.) from a New Zealand hot spring.</title>
        <authorList>
            <person name="St John E."/>
            <person name="Liu Y."/>
            <person name="Podar M."/>
            <person name="Stott M.B."/>
            <person name="Meneghin J."/>
            <person name="Chen Z."/>
            <person name="Lagutin K."/>
            <person name="Mitchell K."/>
            <person name="Reysenbach A.L."/>
        </authorList>
    </citation>
    <scope>NUCLEOTIDE SEQUENCE [LARGE SCALE GENOMIC DNA]</scope>
    <source>
        <strain evidence="4">NZ3</strain>
    </source>
</reference>
<dbReference type="InterPro" id="IPR000836">
    <property type="entry name" value="PRTase_dom"/>
</dbReference>
<protein>
    <recommendedName>
        <fullName evidence="3">Phosphoribosyltransferase domain-containing protein</fullName>
    </recommendedName>
</protein>
<dbReference type="Pfam" id="PF00156">
    <property type="entry name" value="Pribosyltran"/>
    <property type="match status" value="1"/>
</dbReference>
<feature type="domain" description="Phosphoribosyltransferase" evidence="3">
    <location>
        <begin position="248"/>
        <end position="352"/>
    </location>
</feature>
<accession>A0A2R7Y937</accession>
<dbReference type="InterPro" id="IPR029057">
    <property type="entry name" value="PRTase-like"/>
</dbReference>
<comment type="caution">
    <text evidence="4">The sequence shown here is derived from an EMBL/GenBank/DDBJ whole genome shotgun (WGS) entry which is preliminary data.</text>
</comment>
<gene>
    <name evidence="4" type="ORF">B7O98_01105</name>
</gene>
<evidence type="ECO:0000313" key="4">
    <source>
        <dbReference type="EMBL" id="PUA34040.1"/>
    </source>
</evidence>
<keyword evidence="2" id="KW-0315">Glutamine amidotransferase</keyword>
<evidence type="ECO:0000256" key="2">
    <source>
        <dbReference type="ARBA" id="ARBA00022962"/>
    </source>
</evidence>
<name>A0A2R7Y937_9CREN</name>
<proteinExistence type="predicted"/>
<dbReference type="PANTHER" id="PTHR11907">
    <property type="entry name" value="AMIDOPHOSPHORIBOSYLTRANSFERASE"/>
    <property type="match status" value="1"/>
</dbReference>
<evidence type="ECO:0000259" key="3">
    <source>
        <dbReference type="Pfam" id="PF00156"/>
    </source>
</evidence>
<keyword evidence="1" id="KW-0808">Transferase</keyword>
<dbReference type="InterPro" id="IPR029055">
    <property type="entry name" value="Ntn_hydrolases_N"/>
</dbReference>
<dbReference type="Gene3D" id="3.60.20.10">
    <property type="entry name" value="Glutamine Phosphoribosylpyrophosphate, subunit 1, domain 1"/>
    <property type="match status" value="1"/>
</dbReference>
<dbReference type="AlphaFoldDB" id="A0A2R7Y937"/>
<sequence>MAGLLAIHAFDDLWDVTNYVRYGAISLRHRGEDSVVVCLPKEGVKCLTFEEPDEIDVRLGSYVAVVGTYNDVRVDEDYIARGSSGGVEVVVLADRPYEELKPLANAVAEAVHLSSLNALESGLRKVFTEFSNAPTLLTLSSRGDVIAWRCGSGLTPLVLGSYGFDLAIVASEHATAEVLGAEVKRGLPPGEGVIISKNLFKTFKTSFSGSPALCAFELLYLARPDSIVDGVSVYEFRKRVGAEVGKAFKNEVDVVVGVPETALPYALGFSQSVGKPVELALIPTGSRSRSMLKVDPMEKVVAIHMKMNPVKKVLEGRKVALVDDSMVVGSTMKAAVQLLRSEVGVDEIHLVVASPPIVSTCPYKLFNLNMERLLAANLTKDLAVKYLDVDSLNWVDAGVLSSVVRNYNIKLCGKCFKECFFG</sequence>
<dbReference type="Gene3D" id="3.40.50.2020">
    <property type="match status" value="1"/>
</dbReference>
<evidence type="ECO:0000313" key="5">
    <source>
        <dbReference type="Proteomes" id="UP000244093"/>
    </source>
</evidence>
<dbReference type="Proteomes" id="UP000244093">
    <property type="component" value="Unassembled WGS sequence"/>
</dbReference>
<dbReference type="EMBL" id="NBVN01000001">
    <property type="protein sequence ID" value="PUA34040.1"/>
    <property type="molecule type" value="Genomic_DNA"/>
</dbReference>
<dbReference type="CDD" id="cd06223">
    <property type="entry name" value="PRTases_typeI"/>
    <property type="match status" value="1"/>
</dbReference>
<dbReference type="SUPFAM" id="SSF56235">
    <property type="entry name" value="N-terminal nucleophile aminohydrolases (Ntn hydrolases)"/>
    <property type="match status" value="1"/>
</dbReference>
<dbReference type="GO" id="GO:0016740">
    <property type="term" value="F:transferase activity"/>
    <property type="evidence" value="ECO:0007669"/>
    <property type="project" value="UniProtKB-KW"/>
</dbReference>
<evidence type="ECO:0000256" key="1">
    <source>
        <dbReference type="ARBA" id="ARBA00022679"/>
    </source>
</evidence>
<dbReference type="SUPFAM" id="SSF53271">
    <property type="entry name" value="PRTase-like"/>
    <property type="match status" value="1"/>
</dbReference>